<feature type="transmembrane region" description="Helical" evidence="8">
    <location>
        <begin position="127"/>
        <end position="151"/>
    </location>
</feature>
<evidence type="ECO:0000256" key="5">
    <source>
        <dbReference type="ARBA" id="ARBA00022989"/>
    </source>
</evidence>
<comment type="caution">
    <text evidence="10">The sequence shown here is derived from an EMBL/GenBank/DDBJ whole genome shotgun (WGS) entry which is preliminary data.</text>
</comment>
<sequence length="168" mass="18345">MELLLHFLKDFFFAFFVAIGFASLFNTPKKVLLIAGLLGSLGHSLKFLLHDGLGFGLITATLCGTVLIGLLGIVLAHRVHTPPVVFTMPACITMIPGLFAYKTMLGFIKLTDESGLSRSPQDLENTFHYLVLTASLLFTLAIGISIGVLLFRQDSVKMLKFASRKNKA</sequence>
<evidence type="ECO:0000313" key="11">
    <source>
        <dbReference type="Proteomes" id="UP000620064"/>
    </source>
</evidence>
<evidence type="ECO:0000313" key="10">
    <source>
        <dbReference type="EMBL" id="GGP05885.1"/>
    </source>
</evidence>
<protein>
    <submittedName>
        <fullName evidence="10">Membrane protein</fullName>
    </submittedName>
</protein>
<evidence type="ECO:0000256" key="3">
    <source>
        <dbReference type="ARBA" id="ARBA00022519"/>
    </source>
</evidence>
<dbReference type="InterPro" id="IPR024528">
    <property type="entry name" value="ThrE_2"/>
</dbReference>
<dbReference type="Pfam" id="PF12821">
    <property type="entry name" value="ThrE_2"/>
    <property type="match status" value="1"/>
</dbReference>
<evidence type="ECO:0000256" key="6">
    <source>
        <dbReference type="ARBA" id="ARBA00023136"/>
    </source>
</evidence>
<dbReference type="PANTHER" id="PTHR34390">
    <property type="entry name" value="UPF0442 PROTEIN YJJB-RELATED"/>
    <property type="match status" value="1"/>
</dbReference>
<comment type="subcellular location">
    <subcellularLocation>
        <location evidence="1">Cell membrane</location>
        <topology evidence="1">Multi-pass membrane protein</topology>
    </subcellularLocation>
</comment>
<dbReference type="RefSeq" id="WP_188618358.1">
    <property type="nucleotide sequence ID" value="NZ_BMLV01000006.1"/>
</dbReference>
<evidence type="ECO:0000256" key="1">
    <source>
        <dbReference type="ARBA" id="ARBA00004651"/>
    </source>
</evidence>
<keyword evidence="11" id="KW-1185">Reference proteome</keyword>
<evidence type="ECO:0000256" key="7">
    <source>
        <dbReference type="ARBA" id="ARBA00034125"/>
    </source>
</evidence>
<keyword evidence="5 8" id="KW-1133">Transmembrane helix</keyword>
<keyword evidence="2" id="KW-1003">Cell membrane</keyword>
<dbReference type="PANTHER" id="PTHR34390:SF1">
    <property type="entry name" value="SUCCINATE TRANSPORTER SUBUNIT YJJB-RELATED"/>
    <property type="match status" value="1"/>
</dbReference>
<proteinExistence type="inferred from homology"/>
<evidence type="ECO:0000256" key="2">
    <source>
        <dbReference type="ARBA" id="ARBA00022475"/>
    </source>
</evidence>
<evidence type="ECO:0000256" key="8">
    <source>
        <dbReference type="SAM" id="Phobius"/>
    </source>
</evidence>
<reference evidence="11" key="1">
    <citation type="journal article" date="2019" name="Int. J. Syst. Evol. Microbiol.">
        <title>The Global Catalogue of Microorganisms (GCM) 10K type strain sequencing project: providing services to taxonomists for standard genome sequencing and annotation.</title>
        <authorList>
            <consortium name="The Broad Institute Genomics Platform"/>
            <consortium name="The Broad Institute Genome Sequencing Center for Infectious Disease"/>
            <person name="Wu L."/>
            <person name="Ma J."/>
        </authorList>
    </citation>
    <scope>NUCLEOTIDE SEQUENCE [LARGE SCALE GENOMIC DNA]</scope>
    <source>
        <strain evidence="11">CGMCC 1.7656</strain>
    </source>
</reference>
<name>A0ABQ2NMU1_9FLAO</name>
<accession>A0ABQ2NMU1</accession>
<dbReference type="EMBL" id="BMLV01000006">
    <property type="protein sequence ID" value="GGP05885.1"/>
    <property type="molecule type" value="Genomic_DNA"/>
</dbReference>
<dbReference type="Proteomes" id="UP000620064">
    <property type="component" value="Unassembled WGS sequence"/>
</dbReference>
<evidence type="ECO:0000259" key="9">
    <source>
        <dbReference type="Pfam" id="PF12821"/>
    </source>
</evidence>
<organism evidence="10 11">
    <name type="scientific">Cloacibacterium rupense</name>
    <dbReference type="NCBI Taxonomy" id="517423"/>
    <lineage>
        <taxon>Bacteria</taxon>
        <taxon>Pseudomonadati</taxon>
        <taxon>Bacteroidota</taxon>
        <taxon>Flavobacteriia</taxon>
        <taxon>Flavobacteriales</taxon>
        <taxon>Weeksellaceae</taxon>
    </lineage>
</organism>
<feature type="transmembrane region" description="Helical" evidence="8">
    <location>
        <begin position="6"/>
        <end position="24"/>
    </location>
</feature>
<keyword evidence="4 8" id="KW-0812">Transmembrane</keyword>
<keyword evidence="3" id="KW-0997">Cell inner membrane</keyword>
<dbReference type="InterPro" id="IPR050539">
    <property type="entry name" value="ThrE_Dicarb/AminoAcid_Exp"/>
</dbReference>
<comment type="similarity">
    <text evidence="7">Belongs to the ThrE exporter (TC 2.A.79) family.</text>
</comment>
<gene>
    <name evidence="10" type="ORF">GCM10010992_23820</name>
</gene>
<keyword evidence="6 8" id="KW-0472">Membrane</keyword>
<feature type="domain" description="Threonine/Serine exporter ThrE" evidence="9">
    <location>
        <begin position="10"/>
        <end position="146"/>
    </location>
</feature>
<feature type="transmembrane region" description="Helical" evidence="8">
    <location>
        <begin position="84"/>
        <end position="107"/>
    </location>
</feature>
<evidence type="ECO:0000256" key="4">
    <source>
        <dbReference type="ARBA" id="ARBA00022692"/>
    </source>
</evidence>
<feature type="transmembrane region" description="Helical" evidence="8">
    <location>
        <begin position="55"/>
        <end position="77"/>
    </location>
</feature>